<dbReference type="AlphaFoldDB" id="A0A1S8A5W6"/>
<keyword evidence="4" id="KW-0964">Secreted</keyword>
<keyword evidence="2 4" id="KW-0732">Signal</keyword>
<dbReference type="Proteomes" id="UP000054516">
    <property type="component" value="Unassembled WGS sequence"/>
</dbReference>
<dbReference type="PANTHER" id="PTHR43037:SF5">
    <property type="entry name" value="FERULOYL ESTERASE"/>
    <property type="match status" value="1"/>
</dbReference>
<keyword evidence="3 4" id="KW-0378">Hydrolase</keyword>
<name>A0A1S8A5W6_ROSNE</name>
<dbReference type="EC" id="3.1.1.-" evidence="4"/>
<keyword evidence="1 4" id="KW-0719">Serine esterase</keyword>
<dbReference type="OMA" id="NPHWCHG"/>
<comment type="subcellular location">
    <subcellularLocation>
        <location evidence="4">Secreted</location>
    </subcellularLocation>
</comment>
<comment type="similarity">
    <text evidence="4">Belongs to the carbohydrate esterase 1 (CE1) family.</text>
</comment>
<proteinExistence type="inferred from homology"/>
<evidence type="ECO:0000256" key="4">
    <source>
        <dbReference type="RuleBase" id="RU367147"/>
    </source>
</evidence>
<dbReference type="PANTHER" id="PTHR43037">
    <property type="entry name" value="UNNAMED PRODUCT-RELATED"/>
    <property type="match status" value="1"/>
</dbReference>
<sequence>MRWASSWALFALGAVGGATAAALTKVTESFGANPRNVGFYIYVPDRLAARPAILVNPHWCHGDAQACYAGSQYAAMASRYGFIVIYPDSPNAADKCWDVSSDATLRHGAGGDSLGIVSMVRWALDRYGGDPARVFVTGVSSGAMMTSTLVGAYPDVFAAGSAFAGVPFGCFAGDGYGVWSDACATGKVTHTPAEWAALVRAAYPGYGGWRPKMQIFHGTVDETLNYKNFEEEVKEWNAVFGYSQTPTNTTLNTPVSNWTKYAYGQNGWFEAYSAGGVPHNIQNQEAVVMSWFDLACTSTNCFSWGKGGA</sequence>
<dbReference type="NCBIfam" id="TIGR01840">
    <property type="entry name" value="esterase_phb"/>
    <property type="match status" value="1"/>
</dbReference>
<comment type="function">
    <text evidence="4">Esterase involved in the hydrolysis of xylan, a major structural heterogeneous polysaccharide found in plant biomass representing the second most abundant polysaccharide in the biosphere, after cellulose.</text>
</comment>
<keyword evidence="4" id="KW-0119">Carbohydrate metabolism</keyword>
<dbReference type="GO" id="GO:0052689">
    <property type="term" value="F:carboxylic ester hydrolase activity"/>
    <property type="evidence" value="ECO:0007669"/>
    <property type="project" value="UniProtKB-KW"/>
</dbReference>
<organism evidence="5">
    <name type="scientific">Rosellinia necatrix</name>
    <name type="common">White root-rot fungus</name>
    <dbReference type="NCBI Taxonomy" id="77044"/>
    <lineage>
        <taxon>Eukaryota</taxon>
        <taxon>Fungi</taxon>
        <taxon>Dikarya</taxon>
        <taxon>Ascomycota</taxon>
        <taxon>Pezizomycotina</taxon>
        <taxon>Sordariomycetes</taxon>
        <taxon>Xylariomycetidae</taxon>
        <taxon>Xylariales</taxon>
        <taxon>Xylariaceae</taxon>
        <taxon>Rosellinia</taxon>
    </lineage>
</organism>
<dbReference type="Gene3D" id="3.40.50.1820">
    <property type="entry name" value="alpha/beta hydrolase"/>
    <property type="match status" value="1"/>
</dbReference>
<dbReference type="SUPFAM" id="SSF53474">
    <property type="entry name" value="alpha/beta-Hydrolases"/>
    <property type="match status" value="2"/>
</dbReference>
<dbReference type="InterPro" id="IPR029058">
    <property type="entry name" value="AB_hydrolase_fold"/>
</dbReference>
<dbReference type="STRING" id="77044.A0A1S8A5W6"/>
<gene>
    <name evidence="5" type="ORF">SAMD00023353_0104080</name>
</gene>
<evidence type="ECO:0000313" key="5">
    <source>
        <dbReference type="EMBL" id="GAW25100.1"/>
    </source>
</evidence>
<protein>
    <recommendedName>
        <fullName evidence="4">Carboxylic ester hydrolase</fullName>
        <ecNumber evidence="4">3.1.1.-</ecNumber>
    </recommendedName>
</protein>
<feature type="signal peptide" evidence="4">
    <location>
        <begin position="1"/>
        <end position="20"/>
    </location>
</feature>
<dbReference type="InterPro" id="IPR050955">
    <property type="entry name" value="Plant_Biomass_Hydrol_Est"/>
</dbReference>
<dbReference type="InterPro" id="IPR010126">
    <property type="entry name" value="Esterase_phb"/>
</dbReference>
<evidence type="ECO:0000256" key="1">
    <source>
        <dbReference type="ARBA" id="ARBA00022487"/>
    </source>
</evidence>
<dbReference type="Pfam" id="PF10503">
    <property type="entry name" value="Esterase_PHB"/>
    <property type="match status" value="1"/>
</dbReference>
<keyword evidence="4" id="KW-0624">Polysaccharide degradation</keyword>
<dbReference type="EMBL" id="DF977446">
    <property type="protein sequence ID" value="GAW25100.1"/>
    <property type="molecule type" value="Genomic_DNA"/>
</dbReference>
<accession>A0A1S8A5W6</accession>
<feature type="chain" id="PRO_5029033987" description="Carboxylic ester hydrolase" evidence="4">
    <location>
        <begin position="21"/>
        <end position="309"/>
    </location>
</feature>
<dbReference type="OrthoDB" id="2425929at2759"/>
<evidence type="ECO:0000256" key="2">
    <source>
        <dbReference type="ARBA" id="ARBA00022729"/>
    </source>
</evidence>
<keyword evidence="6" id="KW-1185">Reference proteome</keyword>
<evidence type="ECO:0000313" key="6">
    <source>
        <dbReference type="Proteomes" id="UP000054516"/>
    </source>
</evidence>
<reference evidence="5" key="1">
    <citation type="submission" date="2016-03" db="EMBL/GenBank/DDBJ databases">
        <title>Draft genome sequence of Rosellinia necatrix.</title>
        <authorList>
            <person name="Kanematsu S."/>
        </authorList>
    </citation>
    <scope>NUCLEOTIDE SEQUENCE [LARGE SCALE GENOMIC DNA]</scope>
    <source>
        <strain evidence="5">W97</strain>
    </source>
</reference>
<dbReference type="GO" id="GO:0045493">
    <property type="term" value="P:xylan catabolic process"/>
    <property type="evidence" value="ECO:0007669"/>
    <property type="project" value="UniProtKB-UniRule"/>
</dbReference>
<evidence type="ECO:0000256" key="3">
    <source>
        <dbReference type="ARBA" id="ARBA00022801"/>
    </source>
</evidence>
<dbReference type="GO" id="GO:0005576">
    <property type="term" value="C:extracellular region"/>
    <property type="evidence" value="ECO:0007669"/>
    <property type="project" value="UniProtKB-SubCell"/>
</dbReference>